<organism evidence="1">
    <name type="scientific">Salvia splendens</name>
    <name type="common">Scarlet sage</name>
    <dbReference type="NCBI Taxonomy" id="180675"/>
    <lineage>
        <taxon>Eukaryota</taxon>
        <taxon>Viridiplantae</taxon>
        <taxon>Streptophyta</taxon>
        <taxon>Embryophyta</taxon>
        <taxon>Tracheophyta</taxon>
        <taxon>Spermatophyta</taxon>
        <taxon>Magnoliopsida</taxon>
        <taxon>eudicotyledons</taxon>
        <taxon>Gunneridae</taxon>
        <taxon>Pentapetalae</taxon>
        <taxon>asterids</taxon>
        <taxon>lamiids</taxon>
        <taxon>Lamiales</taxon>
        <taxon>Lamiaceae</taxon>
        <taxon>Nepetoideae</taxon>
        <taxon>Mentheae</taxon>
        <taxon>Salviinae</taxon>
        <taxon>Salvia</taxon>
        <taxon>Salvia subgen. Calosphace</taxon>
        <taxon>core Calosphace</taxon>
    </lineage>
</organism>
<reference evidence="1" key="1">
    <citation type="submission" date="2018-01" db="EMBL/GenBank/DDBJ databases">
        <authorList>
            <person name="Mao J.F."/>
        </authorList>
    </citation>
    <scope>NUCLEOTIDE SEQUENCE</scope>
    <source>
        <strain evidence="1">Huo1</strain>
        <tissue evidence="1">Leaf</tissue>
    </source>
</reference>
<comment type="caution">
    <text evidence="1">The sequence shown here is derived from an EMBL/GenBank/DDBJ whole genome shotgun (WGS) entry which is preliminary data.</text>
</comment>
<dbReference type="AlphaFoldDB" id="A0A8X8VWY2"/>
<dbReference type="EMBL" id="PNBA02000359">
    <property type="protein sequence ID" value="KAG6383916.1"/>
    <property type="molecule type" value="Genomic_DNA"/>
</dbReference>
<protein>
    <submittedName>
        <fullName evidence="1">Uncharacterized protein</fullName>
    </submittedName>
</protein>
<accession>A0A8X8VWY2</accession>
<sequence>MALERNRVATPFGITASLRKMWFVQRRIQVDSPMHPDKGLINVRFPYASSRFTNVNRLYATEQKGGLVIYSYAPSFFEPFGMYCPLTIDQIHQTEKLQFRTAAESSDLSTKGFVEFLWIALGEIYQS</sequence>
<geneLocation type="mitochondrion" evidence="2"/>
<keyword evidence="2 3" id="KW-0496">Mitochondrion</keyword>
<evidence type="ECO:0000313" key="2">
    <source>
        <dbReference type="EMBL" id="KAG6384679.1"/>
    </source>
</evidence>
<gene>
    <name evidence="2" type="ORF">SASPL_155534</name>
    <name evidence="1" type="ORF">SASPL_156341</name>
</gene>
<proteinExistence type="predicted"/>
<name>A0A8X8VWY2_SALSN</name>
<keyword evidence="3" id="KW-1185">Reference proteome</keyword>
<dbReference type="EMBL" id="PNBA02000024">
    <property type="protein sequence ID" value="KAG6384679.1"/>
    <property type="molecule type" value="Genomic_DNA"/>
</dbReference>
<reference evidence="1" key="2">
    <citation type="submission" date="2020-08" db="EMBL/GenBank/DDBJ databases">
        <title>Plant Genome Project.</title>
        <authorList>
            <person name="Zhang R.-G."/>
        </authorList>
    </citation>
    <scope>NUCLEOTIDE SEQUENCE</scope>
    <source>
        <strain evidence="1">Huo1</strain>
        <tissue evidence="1">Leaf</tissue>
    </source>
</reference>
<evidence type="ECO:0000313" key="3">
    <source>
        <dbReference type="Proteomes" id="UP000298416"/>
    </source>
</evidence>
<dbReference type="Proteomes" id="UP000298416">
    <property type="component" value="Unassembled WGS sequence"/>
</dbReference>
<evidence type="ECO:0000313" key="1">
    <source>
        <dbReference type="EMBL" id="KAG6383916.1"/>
    </source>
</evidence>